<evidence type="ECO:0000313" key="6">
    <source>
        <dbReference type="EMBL" id="KAJ4387710.1"/>
    </source>
</evidence>
<name>A0A9W8YLG6_9PEZI</name>
<feature type="region of interest" description="Disordered" evidence="5">
    <location>
        <begin position="487"/>
        <end position="592"/>
    </location>
</feature>
<feature type="compositionally biased region" description="Pro residues" evidence="5">
    <location>
        <begin position="319"/>
        <end position="331"/>
    </location>
</feature>
<dbReference type="GO" id="GO:0016042">
    <property type="term" value="P:lipid catabolic process"/>
    <property type="evidence" value="ECO:0007669"/>
    <property type="project" value="UniProtKB-KW"/>
</dbReference>
<dbReference type="EC" id="3.1.1.47" evidence="1"/>
<dbReference type="Pfam" id="PF03403">
    <property type="entry name" value="PAF-AH_p_II"/>
    <property type="match status" value="1"/>
</dbReference>
<evidence type="ECO:0000256" key="4">
    <source>
        <dbReference type="ARBA" id="ARBA00023098"/>
    </source>
</evidence>
<dbReference type="PANTHER" id="PTHR10272:SF0">
    <property type="entry name" value="PLATELET-ACTIVATING FACTOR ACETYLHYDROLASE"/>
    <property type="match status" value="1"/>
</dbReference>
<organism evidence="6 7">
    <name type="scientific">Gnomoniopsis smithogilvyi</name>
    <dbReference type="NCBI Taxonomy" id="1191159"/>
    <lineage>
        <taxon>Eukaryota</taxon>
        <taxon>Fungi</taxon>
        <taxon>Dikarya</taxon>
        <taxon>Ascomycota</taxon>
        <taxon>Pezizomycotina</taxon>
        <taxon>Sordariomycetes</taxon>
        <taxon>Sordariomycetidae</taxon>
        <taxon>Diaporthales</taxon>
        <taxon>Gnomoniaceae</taxon>
        <taxon>Gnomoniopsis</taxon>
    </lineage>
</organism>
<keyword evidence="2" id="KW-0378">Hydrolase</keyword>
<feature type="compositionally biased region" description="Acidic residues" evidence="5">
    <location>
        <begin position="487"/>
        <end position="496"/>
    </location>
</feature>
<keyword evidence="7" id="KW-1185">Reference proteome</keyword>
<dbReference type="OrthoDB" id="2363873at2759"/>
<keyword evidence="3" id="KW-0442">Lipid degradation</keyword>
<comment type="caution">
    <text evidence="6">The sequence shown here is derived from an EMBL/GenBank/DDBJ whole genome shotgun (WGS) entry which is preliminary data.</text>
</comment>
<feature type="compositionally biased region" description="Acidic residues" evidence="5">
    <location>
        <begin position="559"/>
        <end position="592"/>
    </location>
</feature>
<dbReference type="Gene3D" id="3.40.50.1820">
    <property type="entry name" value="alpha/beta hydrolase"/>
    <property type="match status" value="1"/>
</dbReference>
<sequence>MSPSLPAVGAAASLNGVSGLLGIPSGFINIIDFNSSATRLPSLTGPDKVGVHHFTVEHDLGFQRFPLPECTNATASLPLFRERYGEDGVSFINETCSGVRRIPVSVFYPTCEILQEPESKTAPVFTQSLLETITAQVFGDTNSMHNMESQAFPDASICPDKYSLIILSPPVGGQRQSYTQLASDIASHHHVVVTVDHAFQSGVIELENGKFLFNLAGELVKPREANKGRVVDLMAVALHFNESSNFDPLLWTSDTQIDLLNTYVYGHGQGGLVARMLVASNLLPGGGTLDNLIRMPAPYNESNIMYKPRHKDGRATKPGPQPQPTSQPMPVPSDGDNIGDRLGDIADEVGSSLGERFKNMGRALKKTLMDSLSSLICRVKRDSPSVPYGHEDERDREHDSCDNLCFAHCKLECKPSVPHGLFPDDVGQSNGKTRPDDGDWSGKWQEYHDSIGDYEGFPGRDPHRQHEKSCYDDDYCNYKCCSEDHHDEDDHDWEDEHDSHTHHHENHEYDWDQQEGDDSPSSSANGAFIMPDHDDGVDLPHRKHMHLPDPDSEDRSRDEEDDSDDDEDGSDDDEDDAYEDDSQGSEDNESEL</sequence>
<reference evidence="6" key="1">
    <citation type="submission" date="2022-10" db="EMBL/GenBank/DDBJ databases">
        <title>Tapping the CABI collections for fungal endophytes: first genome assemblies for Collariella, Neodidymelliopsis, Ascochyta clinopodiicola, Didymella pomorum, Didymosphaeria variabile, Neocosmospora piperis and Neocucurbitaria cava.</title>
        <authorList>
            <person name="Hill R."/>
        </authorList>
    </citation>
    <scope>NUCLEOTIDE SEQUENCE</scope>
    <source>
        <strain evidence="6">IMI 355082</strain>
    </source>
</reference>
<dbReference type="EMBL" id="JAPEVB010000005">
    <property type="protein sequence ID" value="KAJ4387710.1"/>
    <property type="molecule type" value="Genomic_DNA"/>
</dbReference>
<dbReference type="Proteomes" id="UP001140453">
    <property type="component" value="Unassembled WGS sequence"/>
</dbReference>
<protein>
    <recommendedName>
        <fullName evidence="1">1-alkyl-2-acetylglycerophosphocholine esterase</fullName>
        <ecNumber evidence="1">3.1.1.47</ecNumber>
    </recommendedName>
</protein>
<gene>
    <name evidence="6" type="ORF">N0V93_008309</name>
</gene>
<feature type="region of interest" description="Disordered" evidence="5">
    <location>
        <begin position="303"/>
        <end position="345"/>
    </location>
</feature>
<evidence type="ECO:0000256" key="3">
    <source>
        <dbReference type="ARBA" id="ARBA00022963"/>
    </source>
</evidence>
<accession>A0A9W8YLG6</accession>
<evidence type="ECO:0000256" key="1">
    <source>
        <dbReference type="ARBA" id="ARBA00013201"/>
    </source>
</evidence>
<dbReference type="AlphaFoldDB" id="A0A9W8YLG6"/>
<evidence type="ECO:0000256" key="2">
    <source>
        <dbReference type="ARBA" id="ARBA00022801"/>
    </source>
</evidence>
<dbReference type="PANTHER" id="PTHR10272">
    <property type="entry name" value="PLATELET-ACTIVATING FACTOR ACETYLHYDROLASE"/>
    <property type="match status" value="1"/>
</dbReference>
<dbReference type="InterPro" id="IPR029058">
    <property type="entry name" value="AB_hydrolase_fold"/>
</dbReference>
<keyword evidence="4" id="KW-0443">Lipid metabolism</keyword>
<evidence type="ECO:0000256" key="5">
    <source>
        <dbReference type="SAM" id="MobiDB-lite"/>
    </source>
</evidence>
<dbReference type="GO" id="GO:0003847">
    <property type="term" value="F:1-alkyl-2-acetylglycerophosphocholine esterase activity"/>
    <property type="evidence" value="ECO:0007669"/>
    <property type="project" value="UniProtKB-EC"/>
</dbReference>
<feature type="compositionally biased region" description="Basic and acidic residues" evidence="5">
    <location>
        <begin position="531"/>
        <end position="558"/>
    </location>
</feature>
<evidence type="ECO:0000313" key="7">
    <source>
        <dbReference type="Proteomes" id="UP001140453"/>
    </source>
</evidence>
<dbReference type="SUPFAM" id="SSF53474">
    <property type="entry name" value="alpha/beta-Hydrolases"/>
    <property type="match status" value="1"/>
</dbReference>
<proteinExistence type="predicted"/>
<feature type="region of interest" description="Disordered" evidence="5">
    <location>
        <begin position="421"/>
        <end position="445"/>
    </location>
</feature>